<keyword evidence="3" id="KW-1185">Reference proteome</keyword>
<reference evidence="1 3" key="2">
    <citation type="journal article" date="2018" name="Plant J.">
        <title>The Physcomitrella patens chromosome-scale assembly reveals moss genome structure and evolution.</title>
        <authorList>
            <person name="Lang D."/>
            <person name="Ullrich K.K."/>
            <person name="Murat F."/>
            <person name="Fuchs J."/>
            <person name="Jenkins J."/>
            <person name="Haas F.B."/>
            <person name="Piednoel M."/>
            <person name="Gundlach H."/>
            <person name="Van Bel M."/>
            <person name="Meyberg R."/>
            <person name="Vives C."/>
            <person name="Morata J."/>
            <person name="Symeonidi A."/>
            <person name="Hiss M."/>
            <person name="Muchero W."/>
            <person name="Kamisugi Y."/>
            <person name="Saleh O."/>
            <person name="Blanc G."/>
            <person name="Decker E.L."/>
            <person name="van Gessel N."/>
            <person name="Grimwood J."/>
            <person name="Hayes R.D."/>
            <person name="Graham S.W."/>
            <person name="Gunter L.E."/>
            <person name="McDaniel S.F."/>
            <person name="Hoernstein S.N.W."/>
            <person name="Larsson A."/>
            <person name="Li F.W."/>
            <person name="Perroud P.F."/>
            <person name="Phillips J."/>
            <person name="Ranjan P."/>
            <person name="Rokshar D.S."/>
            <person name="Rothfels C.J."/>
            <person name="Schneider L."/>
            <person name="Shu S."/>
            <person name="Stevenson D.W."/>
            <person name="Thummler F."/>
            <person name="Tillich M."/>
            <person name="Villarreal Aguilar J.C."/>
            <person name="Widiez T."/>
            <person name="Wong G.K."/>
            <person name="Wymore A."/>
            <person name="Zhang Y."/>
            <person name="Zimmer A.D."/>
            <person name="Quatrano R.S."/>
            <person name="Mayer K.F.X."/>
            <person name="Goodstein D."/>
            <person name="Casacuberta J.M."/>
            <person name="Vandepoele K."/>
            <person name="Reski R."/>
            <person name="Cuming A.C."/>
            <person name="Tuskan G.A."/>
            <person name="Maumus F."/>
            <person name="Salse J."/>
            <person name="Schmutz J."/>
            <person name="Rensing S.A."/>
        </authorList>
    </citation>
    <scope>NUCLEOTIDE SEQUENCE [LARGE SCALE GENOMIC DNA]</scope>
    <source>
        <strain evidence="2 3">cv. Gransden 2004</strain>
    </source>
</reference>
<dbReference type="Gramene" id="Pp3c12_4470V3.1">
    <property type="protein sequence ID" value="PAC:32974229.CDS.1"/>
    <property type="gene ID" value="Pp3c12_4470"/>
</dbReference>
<dbReference type="AlphaFoldDB" id="A0A2K1JPI6"/>
<evidence type="ECO:0000313" key="3">
    <source>
        <dbReference type="Proteomes" id="UP000006727"/>
    </source>
</evidence>
<dbReference type="EnsemblPlants" id="Pp3c12_4470V3.1">
    <property type="protein sequence ID" value="PAC:32974229.CDS.1"/>
    <property type="gene ID" value="Pp3c12_4470"/>
</dbReference>
<reference evidence="1 3" key="1">
    <citation type="journal article" date="2008" name="Science">
        <title>The Physcomitrella genome reveals evolutionary insights into the conquest of land by plants.</title>
        <authorList>
            <person name="Rensing S."/>
            <person name="Lang D."/>
            <person name="Zimmer A."/>
            <person name="Terry A."/>
            <person name="Salamov A."/>
            <person name="Shapiro H."/>
            <person name="Nishiyama T."/>
            <person name="Perroud P.-F."/>
            <person name="Lindquist E."/>
            <person name="Kamisugi Y."/>
            <person name="Tanahashi T."/>
            <person name="Sakakibara K."/>
            <person name="Fujita T."/>
            <person name="Oishi K."/>
            <person name="Shin-I T."/>
            <person name="Kuroki Y."/>
            <person name="Toyoda A."/>
            <person name="Suzuki Y."/>
            <person name="Hashimoto A."/>
            <person name="Yamaguchi K."/>
            <person name="Sugano A."/>
            <person name="Kohara Y."/>
            <person name="Fujiyama A."/>
            <person name="Anterola A."/>
            <person name="Aoki S."/>
            <person name="Ashton N."/>
            <person name="Barbazuk W.B."/>
            <person name="Barker E."/>
            <person name="Bennetzen J."/>
            <person name="Bezanilla M."/>
            <person name="Blankenship R."/>
            <person name="Cho S.H."/>
            <person name="Dutcher S."/>
            <person name="Estelle M."/>
            <person name="Fawcett J.A."/>
            <person name="Gundlach H."/>
            <person name="Hanada K."/>
            <person name="Heyl A."/>
            <person name="Hicks K.A."/>
            <person name="Hugh J."/>
            <person name="Lohr M."/>
            <person name="Mayer K."/>
            <person name="Melkozernov A."/>
            <person name="Murata T."/>
            <person name="Nelson D."/>
            <person name="Pils B."/>
            <person name="Prigge M."/>
            <person name="Reiss B."/>
            <person name="Renner T."/>
            <person name="Rombauts S."/>
            <person name="Rushton P."/>
            <person name="Sanderfoot A."/>
            <person name="Schween G."/>
            <person name="Shiu S.-H."/>
            <person name="Stueber K."/>
            <person name="Theodoulou F.L."/>
            <person name="Tu H."/>
            <person name="Van de Peer Y."/>
            <person name="Verrier P.J."/>
            <person name="Waters E."/>
            <person name="Wood A."/>
            <person name="Yang L."/>
            <person name="Cove D."/>
            <person name="Cuming A."/>
            <person name="Hasebe M."/>
            <person name="Lucas S."/>
            <person name="Mishler D.B."/>
            <person name="Reski R."/>
            <person name="Grigoriev I."/>
            <person name="Quatrano R.S."/>
            <person name="Boore J.L."/>
        </authorList>
    </citation>
    <scope>NUCLEOTIDE SEQUENCE [LARGE SCALE GENOMIC DNA]</scope>
    <source>
        <strain evidence="2 3">cv. Gransden 2004</strain>
    </source>
</reference>
<evidence type="ECO:0000313" key="1">
    <source>
        <dbReference type="EMBL" id="PNR43431.1"/>
    </source>
</evidence>
<evidence type="ECO:0000313" key="2">
    <source>
        <dbReference type="EnsemblPlants" id="PAC:32974229.CDS.1"/>
    </source>
</evidence>
<dbReference type="InParanoid" id="A0A2K1JPI6"/>
<accession>A0A2K1JPI6</accession>
<dbReference type="EMBL" id="ABEU02000012">
    <property type="protein sequence ID" value="PNR43431.1"/>
    <property type="molecule type" value="Genomic_DNA"/>
</dbReference>
<protein>
    <submittedName>
        <fullName evidence="1 2">Uncharacterized protein</fullName>
    </submittedName>
</protein>
<name>A0A2K1JPI6_PHYPA</name>
<dbReference type="PaxDb" id="3218-PP1S246_64V6.1"/>
<gene>
    <name evidence="1" type="ORF">PHYPA_015812</name>
</gene>
<proteinExistence type="predicted"/>
<dbReference type="Proteomes" id="UP000006727">
    <property type="component" value="Chromosome 12"/>
</dbReference>
<sequence length="85" mass="10164">MVKLNLSRENISSHARLSLPCRKWCREVVQRCTLLWIRRCAYHVDYPSRDTRSRRFSKETSADCEFPLRYSAVRHGLHPRALRYG</sequence>
<reference evidence="2" key="3">
    <citation type="submission" date="2020-12" db="UniProtKB">
        <authorList>
            <consortium name="EnsemblPlants"/>
        </authorList>
    </citation>
    <scope>IDENTIFICATION</scope>
</reference>
<organism evidence="1">
    <name type="scientific">Physcomitrium patens</name>
    <name type="common">Spreading-leaved earth moss</name>
    <name type="synonym">Physcomitrella patens</name>
    <dbReference type="NCBI Taxonomy" id="3218"/>
    <lineage>
        <taxon>Eukaryota</taxon>
        <taxon>Viridiplantae</taxon>
        <taxon>Streptophyta</taxon>
        <taxon>Embryophyta</taxon>
        <taxon>Bryophyta</taxon>
        <taxon>Bryophytina</taxon>
        <taxon>Bryopsida</taxon>
        <taxon>Funariidae</taxon>
        <taxon>Funariales</taxon>
        <taxon>Funariaceae</taxon>
        <taxon>Physcomitrium</taxon>
    </lineage>
</organism>